<sequence length="110" mass="12426">MYTSLFPIIIGLLLFSCSSNNFDESKMDIQLRQKINSVEEKSPDTTINFLGKCSSTINHEMKSEIENLGIEIQTVIDNIFTASGKARQIKELTGLEYIVILELSVERKPL</sequence>
<organism evidence="1">
    <name type="scientific">hydrocarbon metagenome</name>
    <dbReference type="NCBI Taxonomy" id="938273"/>
    <lineage>
        <taxon>unclassified sequences</taxon>
        <taxon>metagenomes</taxon>
        <taxon>ecological metagenomes</taxon>
    </lineage>
</organism>
<dbReference type="AlphaFoldDB" id="A0A0W8FXJ6"/>
<proteinExistence type="predicted"/>
<name>A0A0W8FXJ6_9ZZZZ</name>
<reference evidence="1" key="1">
    <citation type="journal article" date="2015" name="Proc. Natl. Acad. Sci. U.S.A.">
        <title>Networks of energetic and metabolic interactions define dynamics in microbial communities.</title>
        <authorList>
            <person name="Embree M."/>
            <person name="Liu J.K."/>
            <person name="Al-Bassam M.M."/>
            <person name="Zengler K."/>
        </authorList>
    </citation>
    <scope>NUCLEOTIDE SEQUENCE</scope>
</reference>
<accession>A0A0W8FXJ6</accession>
<dbReference type="EMBL" id="LNQE01000640">
    <property type="protein sequence ID" value="KUG25616.1"/>
    <property type="molecule type" value="Genomic_DNA"/>
</dbReference>
<protein>
    <submittedName>
        <fullName evidence="1">Uncharacterized protein</fullName>
    </submittedName>
</protein>
<evidence type="ECO:0000313" key="1">
    <source>
        <dbReference type="EMBL" id="KUG25616.1"/>
    </source>
</evidence>
<comment type="caution">
    <text evidence="1">The sequence shown here is derived from an EMBL/GenBank/DDBJ whole genome shotgun (WGS) entry which is preliminary data.</text>
</comment>
<gene>
    <name evidence="1" type="ORF">ASZ90_004558</name>
</gene>